<name>K1RUX2_9ZZZZ</name>
<feature type="non-terminal residue" evidence="1">
    <location>
        <position position="81"/>
    </location>
</feature>
<gene>
    <name evidence="1" type="ORF">LEA_16932</name>
</gene>
<protein>
    <submittedName>
        <fullName evidence="1">Transcriptional regulator</fullName>
    </submittedName>
</protein>
<dbReference type="AlphaFoldDB" id="K1RUX2"/>
<reference evidence="1" key="1">
    <citation type="journal article" date="2013" name="Environ. Microbiol.">
        <title>Microbiota from the distal guts of lean and obese adolescents exhibit partial functional redundancy besides clear differences in community structure.</title>
        <authorList>
            <person name="Ferrer M."/>
            <person name="Ruiz A."/>
            <person name="Lanza F."/>
            <person name="Haange S.B."/>
            <person name="Oberbach A."/>
            <person name="Till H."/>
            <person name="Bargiela R."/>
            <person name="Campoy C."/>
            <person name="Segura M.T."/>
            <person name="Richter M."/>
            <person name="von Bergen M."/>
            <person name="Seifert J."/>
            <person name="Suarez A."/>
        </authorList>
    </citation>
    <scope>NUCLEOTIDE SEQUENCE</scope>
</reference>
<comment type="caution">
    <text evidence="1">The sequence shown here is derived from an EMBL/GenBank/DDBJ whole genome shotgun (WGS) entry which is preliminary data.</text>
</comment>
<proteinExistence type="predicted"/>
<evidence type="ECO:0000313" key="1">
    <source>
        <dbReference type="EMBL" id="EKC52357.1"/>
    </source>
</evidence>
<dbReference type="EMBL" id="AJWY01011581">
    <property type="protein sequence ID" value="EKC52357.1"/>
    <property type="molecule type" value="Genomic_DNA"/>
</dbReference>
<accession>K1RUX2</accession>
<organism evidence="1">
    <name type="scientific">human gut metagenome</name>
    <dbReference type="NCBI Taxonomy" id="408170"/>
    <lineage>
        <taxon>unclassified sequences</taxon>
        <taxon>metagenomes</taxon>
        <taxon>organismal metagenomes</taxon>
    </lineage>
</organism>
<sequence length="81" mass="9465">MSYTAVRAGSNDTYTTKYYQLMIERLLSLLYIWCFATLTSCFAQKESISELYAQLDRAIEQSQHYTKQKESSIAQLKELIH</sequence>